<dbReference type="Proteomes" id="UP000652567">
    <property type="component" value="Unassembled WGS sequence"/>
</dbReference>
<feature type="domain" description="Siroheme synthase central" evidence="20">
    <location>
        <begin position="119"/>
        <end position="144"/>
    </location>
</feature>
<dbReference type="Gene3D" id="3.40.1010.10">
    <property type="entry name" value="Cobalt-precorrin-4 Transmethylase, Domain 1"/>
    <property type="match status" value="1"/>
</dbReference>
<dbReference type="EC" id="2.1.1.107" evidence="15"/>
<keyword evidence="11 15" id="KW-0511">Multifunctional enzyme</keyword>
<keyword evidence="6 15" id="KW-0949">S-adenosyl-L-methionine</keyword>
<dbReference type="Pfam" id="PF13241">
    <property type="entry name" value="NAD_binding_7"/>
    <property type="match status" value="1"/>
</dbReference>
<comment type="similarity">
    <text evidence="15">In the C-terminal section; belongs to the precorrin methyltransferase family.</text>
</comment>
<dbReference type="Pfam" id="PF00590">
    <property type="entry name" value="TP_methylase"/>
    <property type="match status" value="1"/>
</dbReference>
<feature type="active site" description="Proton donor" evidence="15 16">
    <location>
        <position position="271"/>
    </location>
</feature>
<comment type="pathway">
    <text evidence="14 15">Cofactor biosynthesis; adenosylcobalamin biosynthesis; precorrin-2 from uroporphyrinogen III: step 1/1.</text>
</comment>
<evidence type="ECO:0000256" key="14">
    <source>
        <dbReference type="ARBA" id="ARBA00060548"/>
    </source>
</evidence>
<evidence type="ECO:0000313" key="22">
    <source>
        <dbReference type="Proteomes" id="UP000652567"/>
    </source>
</evidence>
<dbReference type="InterPro" id="IPR050161">
    <property type="entry name" value="Siro_Cobalamin_biosynth"/>
</dbReference>
<dbReference type="FunFam" id="3.40.1010.10:FF:000001">
    <property type="entry name" value="Siroheme synthase"/>
    <property type="match status" value="1"/>
</dbReference>
<evidence type="ECO:0000259" key="20">
    <source>
        <dbReference type="Pfam" id="PF14824"/>
    </source>
</evidence>
<dbReference type="Gene3D" id="1.10.8.210">
    <property type="entry name" value="Sirohaem synthase, dimerisation domain"/>
    <property type="match status" value="1"/>
</dbReference>
<dbReference type="EMBL" id="PRDL01000001">
    <property type="protein sequence ID" value="MBE8717019.1"/>
    <property type="molecule type" value="Genomic_DNA"/>
</dbReference>
<dbReference type="Gene3D" id="3.30.160.110">
    <property type="entry name" value="Siroheme synthase, domain 2"/>
    <property type="match status" value="1"/>
</dbReference>
<dbReference type="InterPro" id="IPR036291">
    <property type="entry name" value="NAD(P)-bd_dom_sf"/>
</dbReference>
<dbReference type="InterPro" id="IPR014777">
    <property type="entry name" value="4pyrrole_Mease_sub1"/>
</dbReference>
<feature type="domain" description="Tetrapyrrole methylase" evidence="18">
    <location>
        <begin position="219"/>
        <end position="428"/>
    </location>
</feature>
<dbReference type="GO" id="GO:0051266">
    <property type="term" value="F:sirohydrochlorin ferrochelatase activity"/>
    <property type="evidence" value="ECO:0007669"/>
    <property type="project" value="UniProtKB-EC"/>
</dbReference>
<evidence type="ECO:0000256" key="12">
    <source>
        <dbReference type="ARBA" id="ARBA00025705"/>
    </source>
</evidence>
<feature type="binding site" evidence="15">
    <location>
        <begin position="302"/>
        <end position="304"/>
    </location>
    <ligand>
        <name>S-adenosyl-L-methionine</name>
        <dbReference type="ChEBI" id="CHEBI:59789"/>
    </ligand>
</feature>
<dbReference type="NCBIfam" id="TIGR01469">
    <property type="entry name" value="cobA_cysG_Cterm"/>
    <property type="match status" value="1"/>
</dbReference>
<dbReference type="NCBIfam" id="NF007922">
    <property type="entry name" value="PRK10637.1"/>
    <property type="match status" value="1"/>
</dbReference>
<dbReference type="Pfam" id="PF10414">
    <property type="entry name" value="CysG_dimeriser"/>
    <property type="match status" value="1"/>
</dbReference>
<dbReference type="SUPFAM" id="SSF53790">
    <property type="entry name" value="Tetrapyrrole methylase"/>
    <property type="match status" value="1"/>
</dbReference>
<comment type="catalytic activity">
    <reaction evidence="15">
        <text>uroporphyrinogen III + 2 S-adenosyl-L-methionine = precorrin-2 + 2 S-adenosyl-L-homocysteine + H(+)</text>
        <dbReference type="Rhea" id="RHEA:32459"/>
        <dbReference type="ChEBI" id="CHEBI:15378"/>
        <dbReference type="ChEBI" id="CHEBI:57308"/>
        <dbReference type="ChEBI" id="CHEBI:57856"/>
        <dbReference type="ChEBI" id="CHEBI:58827"/>
        <dbReference type="ChEBI" id="CHEBI:59789"/>
        <dbReference type="EC" id="2.1.1.107"/>
    </reaction>
</comment>
<comment type="similarity">
    <text evidence="15">In the N-terminal section; belongs to the precorrin-2 dehydrogenase / sirohydrochlorin ferrochelatase family.</text>
</comment>
<dbReference type="GO" id="GO:0019354">
    <property type="term" value="P:siroheme biosynthetic process"/>
    <property type="evidence" value="ECO:0007669"/>
    <property type="project" value="UniProtKB-UniRule"/>
</dbReference>
<comment type="pathway">
    <text evidence="12 15">Porphyrin-containing compound metabolism; siroheme biosynthesis; precorrin-2 from uroporphyrinogen III: step 1/1.</text>
</comment>
<dbReference type="PROSITE" id="PS00840">
    <property type="entry name" value="SUMT_2"/>
    <property type="match status" value="1"/>
</dbReference>
<feature type="binding site" evidence="15">
    <location>
        <begin position="22"/>
        <end position="23"/>
    </location>
    <ligand>
        <name>NAD(+)</name>
        <dbReference type="ChEBI" id="CHEBI:57540"/>
    </ligand>
</feature>
<dbReference type="InterPro" id="IPR037115">
    <property type="entry name" value="Sirohaem_synt_dimer_dom_sf"/>
</dbReference>
<dbReference type="InterPro" id="IPR000878">
    <property type="entry name" value="4pyrrol_Mease"/>
</dbReference>
<dbReference type="FunFam" id="3.30.160.110:FF:000001">
    <property type="entry name" value="Siroheme synthase"/>
    <property type="match status" value="1"/>
</dbReference>
<keyword evidence="15" id="KW-0597">Phosphoprotein</keyword>
<feature type="binding site" evidence="15">
    <location>
        <position position="226"/>
    </location>
    <ligand>
        <name>S-adenosyl-L-methionine</name>
        <dbReference type="ChEBI" id="CHEBI:59789"/>
    </ligand>
</feature>
<dbReference type="NCBIfam" id="TIGR01470">
    <property type="entry name" value="cysG_Nterm"/>
    <property type="match status" value="1"/>
</dbReference>
<dbReference type="PANTHER" id="PTHR45790:SF1">
    <property type="entry name" value="SIROHEME SYNTHASE"/>
    <property type="match status" value="1"/>
</dbReference>
<dbReference type="EC" id="1.3.1.76" evidence="15"/>
<gene>
    <name evidence="21" type="primary">cobA</name>
    <name evidence="15" type="synonym">cysG</name>
    <name evidence="21" type="ORF">C4F51_07410</name>
</gene>
<accession>A0A928V6J7</accession>
<feature type="binding site" evidence="15">
    <location>
        <begin position="332"/>
        <end position="333"/>
    </location>
    <ligand>
        <name>S-adenosyl-L-methionine</name>
        <dbReference type="ChEBI" id="CHEBI:59789"/>
    </ligand>
</feature>
<comment type="catalytic activity">
    <reaction evidence="15">
        <text>siroheme + 2 H(+) = sirohydrochlorin + Fe(2+)</text>
        <dbReference type="Rhea" id="RHEA:24360"/>
        <dbReference type="ChEBI" id="CHEBI:15378"/>
        <dbReference type="ChEBI" id="CHEBI:29033"/>
        <dbReference type="ChEBI" id="CHEBI:58351"/>
        <dbReference type="ChEBI" id="CHEBI:60052"/>
        <dbReference type="EC" id="4.99.1.4"/>
    </reaction>
</comment>
<evidence type="ECO:0000256" key="7">
    <source>
        <dbReference type="ARBA" id="ARBA00023002"/>
    </source>
</evidence>
<comment type="function">
    <text evidence="15">Multifunctional enzyme that catalyzes the SAM-dependent methylations of uroporphyrinogen III at position C-2 and C-7 to form precorrin-2 via precorrin-1. Then it catalyzes the NAD-dependent ring dehydrogenation of precorrin-2 to yield sirohydrochlorin. Finally, it catalyzes the ferrochelation of sirohydrochlorin to yield siroheme.</text>
</comment>
<protein>
    <recommendedName>
        <fullName evidence="15">Siroheme synthase</fullName>
    </recommendedName>
    <domain>
        <recommendedName>
            <fullName evidence="15">Uroporphyrinogen-III C-methyltransferase</fullName>
            <shortName evidence="15">Urogen III methylase</shortName>
            <ecNumber evidence="15">2.1.1.107</ecNumber>
        </recommendedName>
        <alternativeName>
            <fullName evidence="15">SUMT</fullName>
        </alternativeName>
        <alternativeName>
            <fullName evidence="15">Uroporphyrinogen III methylase</fullName>
            <shortName evidence="15">UROM</shortName>
        </alternativeName>
    </domain>
    <domain>
        <recommendedName>
            <fullName evidence="15">Precorrin-2 dehydrogenase</fullName>
            <ecNumber evidence="15">1.3.1.76</ecNumber>
        </recommendedName>
    </domain>
    <domain>
        <recommendedName>
            <fullName evidence="15">Sirohydrochlorin ferrochelatase</fullName>
            <ecNumber evidence="15">4.99.1.4</ecNumber>
        </recommendedName>
    </domain>
</protein>
<dbReference type="Pfam" id="PF14824">
    <property type="entry name" value="Sirohm_synth_M"/>
    <property type="match status" value="1"/>
</dbReference>
<dbReference type="InterPro" id="IPR014776">
    <property type="entry name" value="4pyrrole_Mease_sub2"/>
</dbReference>
<dbReference type="GO" id="GO:0032259">
    <property type="term" value="P:methylation"/>
    <property type="evidence" value="ECO:0007669"/>
    <property type="project" value="UniProtKB-KW"/>
</dbReference>
<feature type="binding site" evidence="15">
    <location>
        <begin position="43"/>
        <end position="44"/>
    </location>
    <ligand>
        <name>NAD(+)</name>
        <dbReference type="ChEBI" id="CHEBI:57540"/>
    </ligand>
</feature>
<reference evidence="21" key="1">
    <citation type="submission" date="2018-07" db="EMBL/GenBank/DDBJ databases">
        <title>Genome assembly of strain Ka43.</title>
        <authorList>
            <person name="Kukolya J."/>
            <person name="Nagy I."/>
            <person name="Horvath B."/>
            <person name="Toth A."/>
        </authorList>
    </citation>
    <scope>NUCLEOTIDE SEQUENCE</scope>
    <source>
        <strain evidence="21">KB43</strain>
    </source>
</reference>
<dbReference type="InterPro" id="IPR006366">
    <property type="entry name" value="CobA/CysG_C"/>
</dbReference>
<dbReference type="InterPro" id="IPR006367">
    <property type="entry name" value="Sirohaem_synthase_N"/>
</dbReference>
<evidence type="ECO:0000256" key="17">
    <source>
        <dbReference type="RuleBase" id="RU003960"/>
    </source>
</evidence>
<evidence type="ECO:0000259" key="18">
    <source>
        <dbReference type="Pfam" id="PF00590"/>
    </source>
</evidence>
<dbReference type="NCBIfam" id="NF004790">
    <property type="entry name" value="PRK06136.1"/>
    <property type="match status" value="1"/>
</dbReference>
<evidence type="ECO:0000256" key="1">
    <source>
        <dbReference type="ARBA" id="ARBA00005010"/>
    </source>
</evidence>
<feature type="region of interest" description="Uroporphyrinogen-III C-methyltransferase" evidence="15">
    <location>
        <begin position="217"/>
        <end position="466"/>
    </location>
</feature>
<dbReference type="InterPro" id="IPR028281">
    <property type="entry name" value="Sirohaem_synthase_central"/>
</dbReference>
<keyword evidence="10 15" id="KW-0627">Porphyrin biosynthesis</keyword>
<dbReference type="Gene3D" id="3.40.50.720">
    <property type="entry name" value="NAD(P)-binding Rossmann-like Domain"/>
    <property type="match status" value="1"/>
</dbReference>
<evidence type="ECO:0000256" key="15">
    <source>
        <dbReference type="HAMAP-Rule" id="MF_01646"/>
    </source>
</evidence>
<dbReference type="EC" id="4.99.1.4" evidence="15"/>
<evidence type="ECO:0000259" key="19">
    <source>
        <dbReference type="Pfam" id="PF10414"/>
    </source>
</evidence>
<name>A0A928V6J7_9GAMM</name>
<dbReference type="GO" id="GO:0004851">
    <property type="term" value="F:uroporphyrin-III C-methyltransferase activity"/>
    <property type="evidence" value="ECO:0007669"/>
    <property type="project" value="UniProtKB-UniRule"/>
</dbReference>
<keyword evidence="4 15" id="KW-0489">Methyltransferase</keyword>
<dbReference type="InterPro" id="IPR035996">
    <property type="entry name" value="4pyrrol_Methylase_sf"/>
</dbReference>
<keyword evidence="22" id="KW-1185">Reference proteome</keyword>
<evidence type="ECO:0000256" key="3">
    <source>
        <dbReference type="ARBA" id="ARBA00022573"/>
    </source>
</evidence>
<keyword evidence="3 15" id="KW-0169">Cobalamin biosynthesis</keyword>
<feature type="binding site" evidence="15">
    <location>
        <position position="413"/>
    </location>
    <ligand>
        <name>S-adenosyl-L-methionine</name>
        <dbReference type="ChEBI" id="CHEBI:59789"/>
    </ligand>
</feature>
<keyword evidence="7 15" id="KW-0560">Oxidoreductase</keyword>
<keyword evidence="8 15" id="KW-0520">NAD</keyword>
<organism evidence="21 22">
    <name type="scientific">Cellvibrio polysaccharolyticus</name>
    <dbReference type="NCBI Taxonomy" id="2082724"/>
    <lineage>
        <taxon>Bacteria</taxon>
        <taxon>Pseudomonadati</taxon>
        <taxon>Pseudomonadota</taxon>
        <taxon>Gammaproteobacteria</taxon>
        <taxon>Cellvibrionales</taxon>
        <taxon>Cellvibrionaceae</taxon>
        <taxon>Cellvibrio</taxon>
    </lineage>
</organism>
<dbReference type="RefSeq" id="WP_193908549.1">
    <property type="nucleotide sequence ID" value="NZ_PRDL01000001.1"/>
</dbReference>
<evidence type="ECO:0000256" key="5">
    <source>
        <dbReference type="ARBA" id="ARBA00022679"/>
    </source>
</evidence>
<feature type="binding site" evidence="15">
    <location>
        <position position="307"/>
    </location>
    <ligand>
        <name>S-adenosyl-L-methionine</name>
        <dbReference type="ChEBI" id="CHEBI:59789"/>
    </ligand>
</feature>
<evidence type="ECO:0000256" key="2">
    <source>
        <dbReference type="ARBA" id="ARBA00005879"/>
    </source>
</evidence>
<feature type="active site" description="Proton acceptor" evidence="15 16">
    <location>
        <position position="249"/>
    </location>
</feature>
<comment type="caution">
    <text evidence="21">The sequence shown here is derived from an EMBL/GenBank/DDBJ whole genome shotgun (WGS) entry which is preliminary data.</text>
</comment>
<dbReference type="HAMAP" id="MF_01646">
    <property type="entry name" value="Siroheme_synth"/>
    <property type="match status" value="1"/>
</dbReference>
<evidence type="ECO:0000256" key="6">
    <source>
        <dbReference type="ARBA" id="ARBA00022691"/>
    </source>
</evidence>
<dbReference type="PANTHER" id="PTHR45790">
    <property type="entry name" value="SIROHEME SYNTHASE-RELATED"/>
    <property type="match status" value="1"/>
</dbReference>
<evidence type="ECO:0000256" key="8">
    <source>
        <dbReference type="ARBA" id="ARBA00023027"/>
    </source>
</evidence>
<dbReference type="AlphaFoldDB" id="A0A928V6J7"/>
<dbReference type="InterPro" id="IPR019478">
    <property type="entry name" value="Sirohaem_synthase_dimer_dom"/>
</dbReference>
<feature type="domain" description="Sirohaem synthase dimerisation" evidence="19">
    <location>
        <begin position="150"/>
        <end position="207"/>
    </location>
</feature>
<evidence type="ECO:0000256" key="4">
    <source>
        <dbReference type="ARBA" id="ARBA00022603"/>
    </source>
</evidence>
<evidence type="ECO:0000256" key="13">
    <source>
        <dbReference type="ARBA" id="ARBA00047561"/>
    </source>
</evidence>
<evidence type="ECO:0000256" key="11">
    <source>
        <dbReference type="ARBA" id="ARBA00023268"/>
    </source>
</evidence>
<comment type="pathway">
    <text evidence="15">Cofactor biosynthesis; adenosylcobalamin biosynthesis; sirohydrochlorin from precorrin-2: step 1/1.</text>
</comment>
<feature type="modified residue" description="Phosphoserine" evidence="15">
    <location>
        <position position="128"/>
    </location>
</feature>
<feature type="binding site" evidence="15">
    <location>
        <position position="384"/>
    </location>
    <ligand>
        <name>S-adenosyl-L-methionine</name>
        <dbReference type="ChEBI" id="CHEBI:59789"/>
    </ligand>
</feature>
<dbReference type="GO" id="GO:0009236">
    <property type="term" value="P:cobalamin biosynthetic process"/>
    <property type="evidence" value="ECO:0007669"/>
    <property type="project" value="UniProtKB-UniRule"/>
</dbReference>
<evidence type="ECO:0000256" key="10">
    <source>
        <dbReference type="ARBA" id="ARBA00023244"/>
    </source>
</evidence>
<proteinExistence type="inferred from homology"/>
<dbReference type="SUPFAM" id="SSF75615">
    <property type="entry name" value="Siroheme synthase middle domains-like"/>
    <property type="match status" value="1"/>
</dbReference>
<dbReference type="FunFam" id="3.30.950.10:FF:000001">
    <property type="entry name" value="Siroheme synthase"/>
    <property type="match status" value="1"/>
</dbReference>
<comment type="catalytic activity">
    <reaction evidence="13 15">
        <text>precorrin-2 + NAD(+) = sirohydrochlorin + NADH + 2 H(+)</text>
        <dbReference type="Rhea" id="RHEA:15613"/>
        <dbReference type="ChEBI" id="CHEBI:15378"/>
        <dbReference type="ChEBI" id="CHEBI:57540"/>
        <dbReference type="ChEBI" id="CHEBI:57945"/>
        <dbReference type="ChEBI" id="CHEBI:58351"/>
        <dbReference type="ChEBI" id="CHEBI:58827"/>
        <dbReference type="EC" id="1.3.1.76"/>
    </reaction>
</comment>
<dbReference type="Gene3D" id="3.30.950.10">
    <property type="entry name" value="Methyltransferase, Cobalt-precorrin-4 Transmethylase, Domain 2"/>
    <property type="match status" value="1"/>
</dbReference>
<dbReference type="InterPro" id="IPR012409">
    <property type="entry name" value="Sirohaem_synth"/>
</dbReference>
<comment type="similarity">
    <text evidence="2 17">Belongs to the precorrin methyltransferase family.</text>
</comment>
<dbReference type="InterPro" id="IPR003043">
    <property type="entry name" value="Uropor_MeTrfase_CS"/>
</dbReference>
<comment type="pathway">
    <text evidence="1 15">Porphyrin-containing compound metabolism; siroheme biosynthesis; sirohydrochlorin from precorrin-2: step 1/1.</text>
</comment>
<dbReference type="PIRSF" id="PIRSF036426">
    <property type="entry name" value="Sirohaem_synth"/>
    <property type="match status" value="1"/>
</dbReference>
<comment type="pathway">
    <text evidence="15">Porphyrin-containing compound metabolism; siroheme biosynthesis; siroheme from sirohydrochlorin: step 1/1.</text>
</comment>
<evidence type="ECO:0000256" key="9">
    <source>
        <dbReference type="ARBA" id="ARBA00023239"/>
    </source>
</evidence>
<feature type="region of interest" description="Precorrin-2 dehydrogenase / sirohydrochlorin ferrochelatase" evidence="15">
    <location>
        <begin position="1"/>
        <end position="203"/>
    </location>
</feature>
<dbReference type="GO" id="GO:0051287">
    <property type="term" value="F:NAD binding"/>
    <property type="evidence" value="ECO:0007669"/>
    <property type="project" value="InterPro"/>
</dbReference>
<keyword evidence="9 15" id="KW-0456">Lyase</keyword>
<dbReference type="GO" id="GO:0043115">
    <property type="term" value="F:precorrin-2 dehydrogenase activity"/>
    <property type="evidence" value="ECO:0007669"/>
    <property type="project" value="UniProtKB-UniRule"/>
</dbReference>
<dbReference type="SUPFAM" id="SSF51735">
    <property type="entry name" value="NAD(P)-binding Rossmann-fold domains"/>
    <property type="match status" value="1"/>
</dbReference>
<dbReference type="CDD" id="cd11642">
    <property type="entry name" value="SUMT"/>
    <property type="match status" value="1"/>
</dbReference>
<evidence type="ECO:0000313" key="21">
    <source>
        <dbReference type="EMBL" id="MBE8717019.1"/>
    </source>
</evidence>
<keyword evidence="5 15" id="KW-0808">Transferase</keyword>
<evidence type="ECO:0000256" key="16">
    <source>
        <dbReference type="PIRSR" id="PIRSR036426-1"/>
    </source>
</evidence>
<sequence length="466" mass="51024">MDYFPIFLDLKQQRCLLIGGGEVASRKGRMLSKAGAVLRVVAHDVSPELVELVNASGGEIALRDYRNEDIDGCVLVIAATDDEALNARVSADARARFIPVNVVDDPAKCSYITPAIVDRSPLVIAISSGGEAPVLARLVRAKLETLIPAAYGRLAGLASHWRERVKQRFESGDQRRRFWEKILQGPAAEMALSGRLDAAGALLEKTLYEDAGDLNSGEVYLVGGGPGDPELLTLKALRLMQQADVVLYDRLVSDAVMELVRRDAERIYVGKRRHEHSMPQENINQLLVTLAQQGKRVLRLKGGDPFIFGRGGEEIELLSENHIPFQVVPGITAASGCSAYAGIPLTHRDYAQSVRFVTGHLKSDNPNLHWPELAEKSQTLVFYMGLPGLADICQTLIRHGREPSTPVALVEKGTLPEQRVLVGDLTTIVDIVARQEVRAPTLFIVGDVVRLHSKLNWFAPESQSVS</sequence>